<evidence type="ECO:0000256" key="2">
    <source>
        <dbReference type="ARBA" id="ARBA00022729"/>
    </source>
</evidence>
<reference evidence="7 8" key="1">
    <citation type="submission" date="2014-11" db="EMBL/GenBank/DDBJ databases">
        <authorList>
            <person name="Zhu J."/>
            <person name="Qi W."/>
            <person name="Song R."/>
        </authorList>
    </citation>
    <scope>NUCLEOTIDE SEQUENCE [LARGE SCALE GENOMIC DNA]</scope>
</reference>
<feature type="region of interest" description="Disordered" evidence="5">
    <location>
        <begin position="719"/>
        <end position="748"/>
    </location>
</feature>
<dbReference type="VEuPathDB" id="CryptoDB:Vbra_11204"/>
<dbReference type="Pfam" id="PF07915">
    <property type="entry name" value="PRKCSH"/>
    <property type="match status" value="2"/>
</dbReference>
<feature type="region of interest" description="Disordered" evidence="5">
    <location>
        <begin position="450"/>
        <end position="531"/>
    </location>
</feature>
<evidence type="ECO:0000256" key="4">
    <source>
        <dbReference type="ARBA" id="ARBA00023157"/>
    </source>
</evidence>
<organism evidence="7 8">
    <name type="scientific">Vitrella brassicaformis (strain CCMP3155)</name>
    <dbReference type="NCBI Taxonomy" id="1169540"/>
    <lineage>
        <taxon>Eukaryota</taxon>
        <taxon>Sar</taxon>
        <taxon>Alveolata</taxon>
        <taxon>Colpodellida</taxon>
        <taxon>Vitrellaceae</taxon>
        <taxon>Vitrella</taxon>
    </lineage>
</organism>
<evidence type="ECO:0000313" key="8">
    <source>
        <dbReference type="Proteomes" id="UP000041254"/>
    </source>
</evidence>
<keyword evidence="4" id="KW-1015">Disulfide bond</keyword>
<dbReference type="InterPro" id="IPR012913">
    <property type="entry name" value="OS9-like_dom"/>
</dbReference>
<evidence type="ECO:0000259" key="6">
    <source>
        <dbReference type="PROSITE" id="PS51914"/>
    </source>
</evidence>
<dbReference type="PROSITE" id="PS51914">
    <property type="entry name" value="MRH"/>
    <property type="match status" value="1"/>
</dbReference>
<keyword evidence="2" id="KW-0732">Signal</keyword>
<evidence type="ECO:0000313" key="7">
    <source>
        <dbReference type="EMBL" id="CEL92981.1"/>
    </source>
</evidence>
<dbReference type="OMA" id="GWCSTFT"/>
<dbReference type="SUPFAM" id="SSF141255">
    <property type="entry name" value="YccV-like"/>
    <property type="match status" value="1"/>
</dbReference>
<dbReference type="OrthoDB" id="448954at2759"/>
<feature type="compositionally biased region" description="Polar residues" evidence="5">
    <location>
        <begin position="465"/>
        <end position="482"/>
    </location>
</feature>
<evidence type="ECO:0000256" key="1">
    <source>
        <dbReference type="ARBA" id="ARBA00004240"/>
    </source>
</evidence>
<name>A0A0G4EAJ3_VITBC</name>
<evidence type="ECO:0000256" key="3">
    <source>
        <dbReference type="ARBA" id="ARBA00022824"/>
    </source>
</evidence>
<evidence type="ECO:0000256" key="5">
    <source>
        <dbReference type="SAM" id="MobiDB-lite"/>
    </source>
</evidence>
<gene>
    <name evidence="7" type="ORF">Vbra_11204</name>
</gene>
<dbReference type="Proteomes" id="UP000041254">
    <property type="component" value="Unassembled WGS sequence"/>
</dbReference>
<dbReference type="PANTHER" id="PTHR15414">
    <property type="entry name" value="OS-9-RELATED"/>
    <property type="match status" value="1"/>
</dbReference>
<dbReference type="SUPFAM" id="SSF50911">
    <property type="entry name" value="Mannose 6-phosphate receptor domain"/>
    <property type="match status" value="1"/>
</dbReference>
<dbReference type="InterPro" id="IPR044865">
    <property type="entry name" value="MRH_dom"/>
</dbReference>
<proteinExistence type="predicted"/>
<dbReference type="InterPro" id="IPR011722">
    <property type="entry name" value="Hemimethylated_DNA-bd_dom"/>
</dbReference>
<dbReference type="PANTHER" id="PTHR15414:SF0">
    <property type="entry name" value="ENDOPLASMIC RETICULUM LECTIN 1"/>
    <property type="match status" value="1"/>
</dbReference>
<dbReference type="GO" id="GO:0030968">
    <property type="term" value="P:endoplasmic reticulum unfolded protein response"/>
    <property type="evidence" value="ECO:0007669"/>
    <property type="project" value="InterPro"/>
</dbReference>
<dbReference type="EMBL" id="CDMY01000123">
    <property type="protein sequence ID" value="CEL92981.1"/>
    <property type="molecule type" value="Genomic_DNA"/>
</dbReference>
<accession>A0A0G4EAJ3</accession>
<dbReference type="GO" id="GO:0003677">
    <property type="term" value="F:DNA binding"/>
    <property type="evidence" value="ECO:0007669"/>
    <property type="project" value="InterPro"/>
</dbReference>
<feature type="compositionally biased region" description="Basic and acidic residues" evidence="5">
    <location>
        <begin position="560"/>
        <end position="570"/>
    </location>
</feature>
<comment type="subcellular location">
    <subcellularLocation>
        <location evidence="1">Endoplasmic reticulum</location>
    </subcellularLocation>
</comment>
<dbReference type="GO" id="GO:0030970">
    <property type="term" value="P:retrograde protein transport, ER to cytosol"/>
    <property type="evidence" value="ECO:0007669"/>
    <property type="project" value="TreeGrafter"/>
</dbReference>
<dbReference type="InterPro" id="IPR036623">
    <property type="entry name" value="Hemimethylated_DNA-bd_sf"/>
</dbReference>
<feature type="domain" description="MRH" evidence="6">
    <location>
        <begin position="244"/>
        <end position="425"/>
    </location>
</feature>
<dbReference type="InParanoid" id="A0A0G4EAJ3"/>
<dbReference type="NCBIfam" id="TIGR02097">
    <property type="entry name" value="yccV"/>
    <property type="match status" value="1"/>
</dbReference>
<dbReference type="InterPro" id="IPR045149">
    <property type="entry name" value="OS-9-like"/>
</dbReference>
<feature type="region of interest" description="Disordered" evidence="5">
    <location>
        <begin position="560"/>
        <end position="581"/>
    </location>
</feature>
<sequence length="748" mass="83875">MKTSTKSSGTHRLRHYRLRTTQLLLLLLVHPMLASCTLLTSINSRHVVELDFSHRLSAALVDQEGPVDSWRMTNITVLDKKFQCVLPNLGGGGSVARRRMSKQGLEYLRKSRTSFLSKKCDVFKKPSDEYWTYEICYGKEIVQYHRVKSSSAFSLGVHDPTMDVLHSNGSVTQHYVNGTDNRRTSLVFVCSHKAGPTSPSNLSEPHVLNYLIHYPAPSFCDWRPPSAQQEEKLRLEYLLRPLEGLCINQTQGWWTYEFCYPSHLRQFHVNNRGQTEEPIYSLGALPPHIEAAAISRQQNMEENIVGKKPPYFHHYAHDEPSGGDDAGSVDAELPIGFYESSPQQQGGSGAVAGRSLQKPRVHKSLRLNLTEGTLCEDISVSRRSRVIFECPEDFVTNPLTRLEKIVEVSLCEYEMVVYTPYVCAHPDLVPPRPKDHEVVKCFLDPHSQSRRPIPASFRDLPPYANQHTETQPTHQSAATAQQRQEERDDTAAGGGPEGGSEGEGEGDVAQQQAAGGGGGGGGGGEREWDPERHRPVAGEVPILALLEAVPEYLGLPPHLRGEGKDDHPTWDHFGGSWGKRRRNGTPASPKFYIGDVVRHAQWKYRGVVIGWDFTANAPSHWIKRVYEIYPSEWSDRPHYLLLVENAAPNSQIPEELYLAYVSEENLKYDYGGPIQNDRILTIFQGRAREPDGTSHRYYPPSGHPLRTIYPDDRIAYIVTQKAQEGGGGTHRRGGSDEGGPSERTRDEL</sequence>
<feature type="compositionally biased region" description="Gly residues" evidence="5">
    <location>
        <begin position="514"/>
        <end position="523"/>
    </location>
</feature>
<dbReference type="SMART" id="SM00992">
    <property type="entry name" value="YccV-like"/>
    <property type="match status" value="1"/>
</dbReference>
<dbReference type="STRING" id="1169540.A0A0G4EAJ3"/>
<dbReference type="InterPro" id="IPR009011">
    <property type="entry name" value="Man6P_isomerase_rcpt-bd_dom_sf"/>
</dbReference>
<protein>
    <recommendedName>
        <fullName evidence="6">MRH domain-containing protein</fullName>
    </recommendedName>
</protein>
<dbReference type="Gene3D" id="2.70.130.10">
    <property type="entry name" value="Mannose-6-phosphate receptor binding domain"/>
    <property type="match status" value="2"/>
</dbReference>
<dbReference type="AlphaFoldDB" id="A0A0G4EAJ3"/>
<keyword evidence="8" id="KW-1185">Reference proteome</keyword>
<dbReference type="GO" id="GO:0005788">
    <property type="term" value="C:endoplasmic reticulum lumen"/>
    <property type="evidence" value="ECO:0007669"/>
    <property type="project" value="TreeGrafter"/>
</dbReference>
<keyword evidence="3" id="KW-0256">Endoplasmic reticulum</keyword>
<dbReference type="Pfam" id="PF08755">
    <property type="entry name" value="YccV-like"/>
    <property type="match status" value="1"/>
</dbReference>
<dbReference type="Gene3D" id="2.30.30.390">
    <property type="entry name" value="Hemimethylated DNA-binding domain"/>
    <property type="match status" value="1"/>
</dbReference>